<dbReference type="InterPro" id="IPR015421">
    <property type="entry name" value="PyrdxlP-dep_Trfase_major"/>
</dbReference>
<name>A0ABQ1W6Y5_9BACT</name>
<dbReference type="GO" id="GO:0008483">
    <property type="term" value="F:transaminase activity"/>
    <property type="evidence" value="ECO:0007669"/>
    <property type="project" value="UniProtKB-KW"/>
</dbReference>
<dbReference type="InterPro" id="IPR004838">
    <property type="entry name" value="NHTrfase_class1_PyrdxlP-BS"/>
</dbReference>
<evidence type="ECO:0000259" key="5">
    <source>
        <dbReference type="Pfam" id="PF00155"/>
    </source>
</evidence>
<dbReference type="PANTHER" id="PTHR42832:SF3">
    <property type="entry name" value="L-GLUTAMINE--4-(METHYLSULFANYL)-2-OXOBUTANOATE AMINOTRANSFERASE"/>
    <property type="match status" value="1"/>
</dbReference>
<dbReference type="Proteomes" id="UP000634043">
    <property type="component" value="Unassembled WGS sequence"/>
</dbReference>
<reference evidence="7" key="1">
    <citation type="journal article" date="2019" name="Int. J. Syst. Evol. Microbiol.">
        <title>The Global Catalogue of Microorganisms (GCM) 10K type strain sequencing project: providing services to taxonomists for standard genome sequencing and annotation.</title>
        <authorList>
            <consortium name="The Broad Institute Genomics Platform"/>
            <consortium name="The Broad Institute Genome Sequencing Center for Infectious Disease"/>
            <person name="Wu L."/>
            <person name="Ma J."/>
        </authorList>
    </citation>
    <scope>NUCLEOTIDE SEQUENCE [LARGE SCALE GENOMIC DNA]</scope>
    <source>
        <strain evidence="7">CGMCC 1.12749</strain>
    </source>
</reference>
<dbReference type="PANTHER" id="PTHR42832">
    <property type="entry name" value="AMINO ACID AMINOTRANSFERASE"/>
    <property type="match status" value="1"/>
</dbReference>
<dbReference type="InterPro" id="IPR004839">
    <property type="entry name" value="Aminotransferase_I/II_large"/>
</dbReference>
<dbReference type="Gene3D" id="3.90.1150.10">
    <property type="entry name" value="Aspartate Aminotransferase, domain 1"/>
    <property type="match status" value="1"/>
</dbReference>
<dbReference type="CDD" id="cd00609">
    <property type="entry name" value="AAT_like"/>
    <property type="match status" value="1"/>
</dbReference>
<dbReference type="InterPro" id="IPR015424">
    <property type="entry name" value="PyrdxlP-dep_Trfase"/>
</dbReference>
<dbReference type="Pfam" id="PF00155">
    <property type="entry name" value="Aminotran_1_2"/>
    <property type="match status" value="1"/>
</dbReference>
<keyword evidence="7" id="KW-1185">Reference proteome</keyword>
<comment type="caution">
    <text evidence="6">The sequence shown here is derived from an EMBL/GenBank/DDBJ whole genome shotgun (WGS) entry which is preliminary data.</text>
</comment>
<comment type="similarity">
    <text evidence="4">Belongs to the class-I pyridoxal-phosphate-dependent aminotransferase family.</text>
</comment>
<comment type="cofactor">
    <cofactor evidence="1 4">
        <name>pyridoxal 5'-phosphate</name>
        <dbReference type="ChEBI" id="CHEBI:597326"/>
    </cofactor>
</comment>
<dbReference type="SUPFAM" id="SSF53383">
    <property type="entry name" value="PLP-dependent transferases"/>
    <property type="match status" value="1"/>
</dbReference>
<organism evidence="6 7">
    <name type="scientific">Pontibacter amylolyticus</name>
    <dbReference type="NCBI Taxonomy" id="1424080"/>
    <lineage>
        <taxon>Bacteria</taxon>
        <taxon>Pseudomonadati</taxon>
        <taxon>Bacteroidota</taxon>
        <taxon>Cytophagia</taxon>
        <taxon>Cytophagales</taxon>
        <taxon>Hymenobacteraceae</taxon>
        <taxon>Pontibacter</taxon>
    </lineage>
</organism>
<evidence type="ECO:0000256" key="1">
    <source>
        <dbReference type="ARBA" id="ARBA00001933"/>
    </source>
</evidence>
<dbReference type="InterPro" id="IPR015422">
    <property type="entry name" value="PyrdxlP-dep_Trfase_small"/>
</dbReference>
<evidence type="ECO:0000313" key="6">
    <source>
        <dbReference type="EMBL" id="GGG14497.1"/>
    </source>
</evidence>
<keyword evidence="2 4" id="KW-0032">Aminotransferase</keyword>
<dbReference type="EC" id="2.6.1.-" evidence="4"/>
<accession>A0ABQ1W6Y5</accession>
<sequence>MVNIADRYGDVQEYYFSQKLREVAQLNAAGKNIINLGIGSPDLPPPQQAVEALCAAAKHDHAHGYQGYKGTSALRQAFSDWYATNYAVALDPETEVLPLMGSKEGITYISNAYLNAGDEVLVPNPGYPAYSAATKAAGGVVRHYDLREAMGWLPDLQELQQQDLSKVKLMWVNYPHMPTGAKASKAALSQLVDFSERHDILLCHDNPYSFILNDKPESILSVKGISPHVLELNSLSKSHNMAGWRVGMLAGHRQHIANVLIAKSNVDSGMFLGIQQAAIEALKQPQAWFDKLNAQYAERRKLVWQLMDVLDCRYSTAQVGLFVWGRAPEGVRVEQLVEELLYEAGVFITPGFIFGTNGQRYIRVSLCADTGQLLTALERIKAFKNTKIKTT</sequence>
<gene>
    <name evidence="6" type="ORF">GCM10011323_18650</name>
</gene>
<dbReference type="EMBL" id="BMFP01000003">
    <property type="protein sequence ID" value="GGG14497.1"/>
    <property type="molecule type" value="Genomic_DNA"/>
</dbReference>
<evidence type="ECO:0000313" key="7">
    <source>
        <dbReference type="Proteomes" id="UP000634043"/>
    </source>
</evidence>
<feature type="domain" description="Aminotransferase class I/classII large" evidence="5">
    <location>
        <begin position="32"/>
        <end position="380"/>
    </location>
</feature>
<protein>
    <recommendedName>
        <fullName evidence="4">Aminotransferase</fullName>
        <ecNumber evidence="4">2.6.1.-</ecNumber>
    </recommendedName>
</protein>
<dbReference type="PROSITE" id="PS00105">
    <property type="entry name" value="AA_TRANSFER_CLASS_1"/>
    <property type="match status" value="1"/>
</dbReference>
<evidence type="ECO:0000256" key="2">
    <source>
        <dbReference type="ARBA" id="ARBA00022576"/>
    </source>
</evidence>
<evidence type="ECO:0000256" key="4">
    <source>
        <dbReference type="RuleBase" id="RU000481"/>
    </source>
</evidence>
<evidence type="ECO:0000256" key="3">
    <source>
        <dbReference type="ARBA" id="ARBA00022679"/>
    </source>
</evidence>
<dbReference type="Gene3D" id="3.40.640.10">
    <property type="entry name" value="Type I PLP-dependent aspartate aminotransferase-like (Major domain)"/>
    <property type="match status" value="1"/>
</dbReference>
<keyword evidence="3 4" id="KW-0808">Transferase</keyword>
<dbReference type="InterPro" id="IPR050881">
    <property type="entry name" value="LL-DAP_aminotransferase"/>
</dbReference>
<dbReference type="RefSeq" id="WP_188501269.1">
    <property type="nucleotide sequence ID" value="NZ_BMFP01000003.1"/>
</dbReference>
<proteinExistence type="inferred from homology"/>